<evidence type="ECO:0000259" key="2">
    <source>
        <dbReference type="PROSITE" id="PS51462"/>
    </source>
</evidence>
<dbReference type="Proteomes" id="UP000639010">
    <property type="component" value="Unassembled WGS sequence"/>
</dbReference>
<dbReference type="PROSITE" id="PS51462">
    <property type="entry name" value="NUDIX"/>
    <property type="match status" value="1"/>
</dbReference>
<organism evidence="3 4">
    <name type="scientific">Desulfomicrobium macestii</name>
    <dbReference type="NCBI Taxonomy" id="90731"/>
    <lineage>
        <taxon>Bacteria</taxon>
        <taxon>Pseudomonadati</taxon>
        <taxon>Thermodesulfobacteriota</taxon>
        <taxon>Desulfovibrionia</taxon>
        <taxon>Desulfovibrionales</taxon>
        <taxon>Desulfomicrobiaceae</taxon>
        <taxon>Desulfomicrobium</taxon>
    </lineage>
</organism>
<dbReference type="PROSITE" id="PS00893">
    <property type="entry name" value="NUDIX_BOX"/>
    <property type="match status" value="1"/>
</dbReference>
<dbReference type="InterPro" id="IPR015797">
    <property type="entry name" value="NUDIX_hydrolase-like_dom_sf"/>
</dbReference>
<comment type="caution">
    <text evidence="3">The sequence shown here is derived from an EMBL/GenBank/DDBJ whole genome shotgun (WGS) entry which is preliminary data.</text>
</comment>
<accession>A0ABR9H8A6</accession>
<evidence type="ECO:0000313" key="3">
    <source>
        <dbReference type="EMBL" id="MBE1426961.1"/>
    </source>
</evidence>
<dbReference type="InterPro" id="IPR020084">
    <property type="entry name" value="NUDIX_hydrolase_CS"/>
</dbReference>
<dbReference type="EMBL" id="JADBGG010000039">
    <property type="protein sequence ID" value="MBE1426961.1"/>
    <property type="molecule type" value="Genomic_DNA"/>
</dbReference>
<reference evidence="3 4" key="1">
    <citation type="submission" date="2020-10" db="EMBL/GenBank/DDBJ databases">
        <title>Genomic Encyclopedia of Type Strains, Phase IV (KMG-IV): sequencing the most valuable type-strain genomes for metagenomic binning, comparative biology and taxonomic classification.</title>
        <authorList>
            <person name="Goeker M."/>
        </authorList>
    </citation>
    <scope>NUCLEOTIDE SEQUENCE [LARGE SCALE GENOMIC DNA]</scope>
    <source>
        <strain evidence="3 4">DSM 4194</strain>
    </source>
</reference>
<keyword evidence="4" id="KW-1185">Reference proteome</keyword>
<name>A0ABR9H8A6_9BACT</name>
<dbReference type="Pfam" id="PF00293">
    <property type="entry name" value="NUDIX"/>
    <property type="match status" value="1"/>
</dbReference>
<evidence type="ECO:0000313" key="4">
    <source>
        <dbReference type="Proteomes" id="UP000639010"/>
    </source>
</evidence>
<evidence type="ECO:0000256" key="1">
    <source>
        <dbReference type="ARBA" id="ARBA00022801"/>
    </source>
</evidence>
<proteinExistence type="predicted"/>
<dbReference type="Gene3D" id="3.90.79.10">
    <property type="entry name" value="Nucleoside Triphosphate Pyrophosphohydrolase"/>
    <property type="match status" value="1"/>
</dbReference>
<gene>
    <name evidence="3" type="ORF">H4684_003645</name>
</gene>
<dbReference type="RefSeq" id="WP_192624799.1">
    <property type="nucleotide sequence ID" value="NZ_JADBGG010000039.1"/>
</dbReference>
<sequence>MSLVKNRRGTAIVETDHGILLVETRKGMILLPGGGAKKREPRFEAAVRELREETGLLAFSALSLFEHISYSNAHRVVWIVASGEPRPYDDAVALHYCTPETVKNFKTASPATREILNRFWEYQKEHPQLFTMWRIPNSGISS</sequence>
<protein>
    <submittedName>
        <fullName evidence="3">8-oxo-dGTP pyrophosphatase MutT (NUDIX family)</fullName>
    </submittedName>
</protein>
<keyword evidence="1" id="KW-0378">Hydrolase</keyword>
<dbReference type="InterPro" id="IPR000086">
    <property type="entry name" value="NUDIX_hydrolase_dom"/>
</dbReference>
<feature type="domain" description="Nudix hydrolase" evidence="2">
    <location>
        <begin position="5"/>
        <end position="123"/>
    </location>
</feature>
<dbReference type="SUPFAM" id="SSF55811">
    <property type="entry name" value="Nudix"/>
    <property type="match status" value="1"/>
</dbReference>